<evidence type="ECO:0000313" key="4">
    <source>
        <dbReference type="Proteomes" id="UP000288859"/>
    </source>
</evidence>
<evidence type="ECO:0000256" key="2">
    <source>
        <dbReference type="SAM" id="MobiDB-lite"/>
    </source>
</evidence>
<keyword evidence="1" id="KW-0175">Coiled coil</keyword>
<protein>
    <submittedName>
        <fullName evidence="3">Uncharacterized protein</fullName>
    </submittedName>
</protein>
<name>A0A438N4C8_EXOME</name>
<dbReference type="OrthoDB" id="4120541at2759"/>
<comment type="caution">
    <text evidence="3">The sequence shown here is derived from an EMBL/GenBank/DDBJ whole genome shotgun (WGS) entry which is preliminary data.</text>
</comment>
<dbReference type="EMBL" id="NAJM01000022">
    <property type="protein sequence ID" value="RVX70603.1"/>
    <property type="molecule type" value="Genomic_DNA"/>
</dbReference>
<reference evidence="3 4" key="1">
    <citation type="submission" date="2017-03" db="EMBL/GenBank/DDBJ databases">
        <title>Genomes of endolithic fungi from Antarctica.</title>
        <authorList>
            <person name="Coleine C."/>
            <person name="Masonjones S."/>
            <person name="Stajich J.E."/>
        </authorList>
    </citation>
    <scope>NUCLEOTIDE SEQUENCE [LARGE SCALE GENOMIC DNA]</scope>
    <source>
        <strain evidence="3 4">CCFEE 6314</strain>
    </source>
</reference>
<feature type="region of interest" description="Disordered" evidence="2">
    <location>
        <begin position="267"/>
        <end position="288"/>
    </location>
</feature>
<proteinExistence type="predicted"/>
<sequence length="416" mass="46143">MSTSRNSDLFISAGPSTKSIAICPTLRRSQKSGLVKSSFPSPVPRQSAAQGSRVPMSQLAIPPKYIKSRRQARRQSYGAAPLTSDVATLYHALEPRLGLRKATHEVVLPEPEIAYAQPFYFTQCPHISPPASRPLNVSPISVPFKQTLLSHIPEDLLSRSKDESFEIYILEGKCGHCDLAARRQAEGLILDQYAVEIENLSTALDAFKQRYLDRNSNQRYPQDEKLTQEIEDGLVELENVLNRLIRKRDRGLKRIWRGYTKRWGPGTIMDSERSSQSPRRRSRPKFGANTRFSHAETNCSCCINKTRAEQGTPLADGSSVLPTRSRSYVITPSRSDTSSCPSSITCASLQSTKSSCYQPSSVSMECEGAWAPGSHAAAIDTPASRFSDGRRSVVIPSPIDRVPGHGRVKIDWVRRG</sequence>
<feature type="region of interest" description="Disordered" evidence="2">
    <location>
        <begin position="33"/>
        <end position="54"/>
    </location>
</feature>
<evidence type="ECO:0000256" key="1">
    <source>
        <dbReference type="SAM" id="Coils"/>
    </source>
</evidence>
<dbReference type="VEuPathDB" id="FungiDB:PV10_09050"/>
<dbReference type="AlphaFoldDB" id="A0A438N4C8"/>
<feature type="coiled-coil region" evidence="1">
    <location>
        <begin position="190"/>
        <end position="247"/>
    </location>
</feature>
<dbReference type="Proteomes" id="UP000288859">
    <property type="component" value="Unassembled WGS sequence"/>
</dbReference>
<evidence type="ECO:0000313" key="3">
    <source>
        <dbReference type="EMBL" id="RVX70603.1"/>
    </source>
</evidence>
<organism evidence="3 4">
    <name type="scientific">Exophiala mesophila</name>
    <name type="common">Black yeast-like fungus</name>
    <dbReference type="NCBI Taxonomy" id="212818"/>
    <lineage>
        <taxon>Eukaryota</taxon>
        <taxon>Fungi</taxon>
        <taxon>Dikarya</taxon>
        <taxon>Ascomycota</taxon>
        <taxon>Pezizomycotina</taxon>
        <taxon>Eurotiomycetes</taxon>
        <taxon>Chaetothyriomycetidae</taxon>
        <taxon>Chaetothyriales</taxon>
        <taxon>Herpotrichiellaceae</taxon>
        <taxon>Exophiala</taxon>
    </lineage>
</organism>
<gene>
    <name evidence="3" type="ORF">B0A52_05255</name>
</gene>
<accession>A0A438N4C8</accession>